<reference evidence="1 2" key="1">
    <citation type="submission" date="2018-07" db="EMBL/GenBank/DDBJ databases">
        <title>A high quality draft genome assembly of the barn swallow (H. rustica rustica).</title>
        <authorList>
            <person name="Formenti G."/>
            <person name="Chiara M."/>
            <person name="Poveda L."/>
            <person name="Francoijs K.-J."/>
            <person name="Bonisoli-Alquati A."/>
            <person name="Canova L."/>
            <person name="Gianfranceschi L."/>
            <person name="Horner D.S."/>
            <person name="Saino N."/>
        </authorList>
    </citation>
    <scope>NUCLEOTIDE SEQUENCE [LARGE SCALE GENOMIC DNA]</scope>
    <source>
        <strain evidence="1">Chelidonia</strain>
        <tissue evidence="1">Blood</tissue>
    </source>
</reference>
<protein>
    <submittedName>
        <fullName evidence="1">Uncharacterized protein</fullName>
    </submittedName>
</protein>
<sequence>MRMQSIEQLRLYPQQLILGGRSHQYVINIVIKMSIRKLLANSRQDSGHIPFAYGWITRKGLDDLPTIGITVTSRKVFDQKQPCIQILHLPLHRGSQPLCKLQKGFLSPLENSHKGLCRSSHFYGLNQRCHAPFLALVEHKRVKCNLPVKISKIARTQQLISSNPTPGILLTQCSILRYNSACQLSPFGFKDVVFNRLKKNTSQTPDIIGWQYISIKNSKHLHYFNRPQPIFSNLIPEIHQGFP</sequence>
<evidence type="ECO:0000313" key="1">
    <source>
        <dbReference type="EMBL" id="RMC21388.1"/>
    </source>
</evidence>
<dbReference type="EMBL" id="QRBI01000093">
    <property type="protein sequence ID" value="RMC21388.1"/>
    <property type="molecule type" value="Genomic_DNA"/>
</dbReference>
<gene>
    <name evidence="1" type="ORF">DUI87_02251</name>
</gene>
<proteinExistence type="predicted"/>
<evidence type="ECO:0000313" key="2">
    <source>
        <dbReference type="Proteomes" id="UP000269221"/>
    </source>
</evidence>
<accession>A0A3M0L7N5</accession>
<dbReference type="Proteomes" id="UP000269221">
    <property type="component" value="Unassembled WGS sequence"/>
</dbReference>
<name>A0A3M0L7N5_HIRRU</name>
<keyword evidence="2" id="KW-1185">Reference proteome</keyword>
<comment type="caution">
    <text evidence="1">The sequence shown here is derived from an EMBL/GenBank/DDBJ whole genome shotgun (WGS) entry which is preliminary data.</text>
</comment>
<organism evidence="1 2">
    <name type="scientific">Hirundo rustica rustica</name>
    <dbReference type="NCBI Taxonomy" id="333673"/>
    <lineage>
        <taxon>Eukaryota</taxon>
        <taxon>Metazoa</taxon>
        <taxon>Chordata</taxon>
        <taxon>Craniata</taxon>
        <taxon>Vertebrata</taxon>
        <taxon>Euteleostomi</taxon>
        <taxon>Archelosauria</taxon>
        <taxon>Archosauria</taxon>
        <taxon>Dinosauria</taxon>
        <taxon>Saurischia</taxon>
        <taxon>Theropoda</taxon>
        <taxon>Coelurosauria</taxon>
        <taxon>Aves</taxon>
        <taxon>Neognathae</taxon>
        <taxon>Neoaves</taxon>
        <taxon>Telluraves</taxon>
        <taxon>Australaves</taxon>
        <taxon>Passeriformes</taxon>
        <taxon>Sylvioidea</taxon>
        <taxon>Hirundinidae</taxon>
        <taxon>Hirundo</taxon>
    </lineage>
</organism>
<dbReference type="AlphaFoldDB" id="A0A3M0L7N5"/>